<keyword evidence="5" id="KW-0472">Membrane</keyword>
<dbReference type="EMBL" id="UOFP01000179">
    <property type="protein sequence ID" value="VAW87318.1"/>
    <property type="molecule type" value="Genomic_DNA"/>
</dbReference>
<evidence type="ECO:0000259" key="6">
    <source>
        <dbReference type="SMART" id="SM00244"/>
    </source>
</evidence>
<comment type="subcellular location">
    <subcellularLocation>
        <location evidence="1">Membrane</location>
    </subcellularLocation>
</comment>
<dbReference type="PROSITE" id="PS51257">
    <property type="entry name" value="PROKAR_LIPOPROTEIN"/>
    <property type="match status" value="1"/>
</dbReference>
<dbReference type="InterPro" id="IPR001107">
    <property type="entry name" value="Band_7"/>
</dbReference>
<keyword evidence="3" id="KW-0812">Transmembrane</keyword>
<evidence type="ECO:0000256" key="2">
    <source>
        <dbReference type="ARBA" id="ARBA00007862"/>
    </source>
</evidence>
<dbReference type="SUPFAM" id="SSF117892">
    <property type="entry name" value="Band 7/SPFH domain"/>
    <property type="match status" value="1"/>
</dbReference>
<evidence type="ECO:0000256" key="5">
    <source>
        <dbReference type="ARBA" id="ARBA00023136"/>
    </source>
</evidence>
<dbReference type="PANTHER" id="PTHR42911:SF1">
    <property type="entry name" value="MODULATOR OF FTSH PROTEASE HFLC"/>
    <property type="match status" value="1"/>
</dbReference>
<dbReference type="InterPro" id="IPR001972">
    <property type="entry name" value="Stomatin_HflK_fam"/>
</dbReference>
<dbReference type="PRINTS" id="PR00721">
    <property type="entry name" value="STOMATIN"/>
</dbReference>
<evidence type="ECO:0000256" key="1">
    <source>
        <dbReference type="ARBA" id="ARBA00004370"/>
    </source>
</evidence>
<dbReference type="PIRSF" id="PIRSF005651">
    <property type="entry name" value="HflC"/>
    <property type="match status" value="1"/>
</dbReference>
<gene>
    <name evidence="7" type="ORF">MNBD_GAMMA18-550</name>
</gene>
<dbReference type="GO" id="GO:0016020">
    <property type="term" value="C:membrane"/>
    <property type="evidence" value="ECO:0007669"/>
    <property type="project" value="UniProtKB-SubCell"/>
</dbReference>
<evidence type="ECO:0000313" key="7">
    <source>
        <dbReference type="EMBL" id="VAW87318.1"/>
    </source>
</evidence>
<feature type="domain" description="Band 7" evidence="6">
    <location>
        <begin position="20"/>
        <end position="184"/>
    </location>
</feature>
<reference evidence="7" key="1">
    <citation type="submission" date="2018-06" db="EMBL/GenBank/DDBJ databases">
        <authorList>
            <person name="Zhirakovskaya E."/>
        </authorList>
    </citation>
    <scope>NUCLEOTIDE SEQUENCE</scope>
</reference>
<dbReference type="Gene3D" id="3.30.479.30">
    <property type="entry name" value="Band 7 domain"/>
    <property type="match status" value="1"/>
</dbReference>
<comment type="similarity">
    <text evidence="2">Belongs to the band 7/mec-2 family. HflC subfamily.</text>
</comment>
<dbReference type="Pfam" id="PF01145">
    <property type="entry name" value="Band_7"/>
    <property type="match status" value="1"/>
</dbReference>
<accession>A0A3B0Z229</accession>
<evidence type="ECO:0000256" key="4">
    <source>
        <dbReference type="ARBA" id="ARBA00022989"/>
    </source>
</evidence>
<sequence length="289" mass="32755">MQKSSMFLAGVAAIVVGVISCTYTVAEYQRAILLQLGEIKEGNIEPGLHFKIPFINAIRHFDARIQTLDAPPERYLTSEKKNVEVDAFIKWRIADVARFYTATGGGDIRRANLLLSQIIKDGLRDEFGKRTMQEVISGERSQVMDIISAKASKQADEIGIDVIQVRIKRIDLSADISDSVYRRMEAERQRVAKELRSQGAETGERIRAEAERERTILLAEAFRDSEHLRGEGDAKASEIYAKAYSKNPEFYSLYRSLDAYTKTFADKGDMMVIDPNSEFFRYMMNSKGE</sequence>
<dbReference type="SMART" id="SM00244">
    <property type="entry name" value="PHB"/>
    <property type="match status" value="1"/>
</dbReference>
<dbReference type="InterPro" id="IPR036013">
    <property type="entry name" value="Band_7/SPFH_dom_sf"/>
</dbReference>
<organism evidence="7">
    <name type="scientific">hydrothermal vent metagenome</name>
    <dbReference type="NCBI Taxonomy" id="652676"/>
    <lineage>
        <taxon>unclassified sequences</taxon>
        <taxon>metagenomes</taxon>
        <taxon>ecological metagenomes</taxon>
    </lineage>
</organism>
<dbReference type="AlphaFoldDB" id="A0A3B0Z229"/>
<name>A0A3B0Z229_9ZZZZ</name>
<protein>
    <submittedName>
        <fullName evidence="7">HflC protein</fullName>
    </submittedName>
</protein>
<dbReference type="NCBIfam" id="TIGR01932">
    <property type="entry name" value="hflC"/>
    <property type="match status" value="2"/>
</dbReference>
<proteinExistence type="inferred from homology"/>
<evidence type="ECO:0000256" key="3">
    <source>
        <dbReference type="ARBA" id="ARBA00022692"/>
    </source>
</evidence>
<dbReference type="PANTHER" id="PTHR42911">
    <property type="entry name" value="MODULATOR OF FTSH PROTEASE HFLC"/>
    <property type="match status" value="1"/>
</dbReference>
<dbReference type="InterPro" id="IPR010200">
    <property type="entry name" value="HflC"/>
</dbReference>
<dbReference type="CDD" id="cd03405">
    <property type="entry name" value="SPFH_HflC"/>
    <property type="match status" value="1"/>
</dbReference>
<keyword evidence="4" id="KW-1133">Transmembrane helix</keyword>